<keyword evidence="10" id="KW-1185">Reference proteome</keyword>
<dbReference type="SUPFAM" id="SSF142897">
    <property type="entry name" value="TFB5-like"/>
    <property type="match status" value="1"/>
</dbReference>
<evidence type="ECO:0000256" key="6">
    <source>
        <dbReference type="ARBA" id="ARBA00023204"/>
    </source>
</evidence>
<comment type="function">
    <text evidence="8">In NER, TFIIH acts by opening DNA around the lesion to allow the excision of the damaged oligonucleotide and its replacement by a new DNA fragment. In transcription, TFIIH has an essential role in transcription initiation. When the pre-initiation complex (PIC) has been established, TFIIH is required for promoter opening and promoter escape.</text>
</comment>
<dbReference type="PANTHER" id="PTHR28580:SF1">
    <property type="entry name" value="GENERAL TRANSCRIPTION FACTOR IIH SUBUNIT 5"/>
    <property type="match status" value="1"/>
</dbReference>
<dbReference type="InParanoid" id="A0A1X7U3Z1"/>
<evidence type="ECO:0000313" key="9">
    <source>
        <dbReference type="EnsemblMetazoa" id="Aqu2.1.22480_001"/>
    </source>
</evidence>
<dbReference type="FunCoup" id="A0A1X7U3Z1">
    <property type="interactions" value="268"/>
</dbReference>
<dbReference type="Gene3D" id="3.30.70.1220">
    <property type="entry name" value="TFB5-like"/>
    <property type="match status" value="1"/>
</dbReference>
<evidence type="ECO:0000256" key="3">
    <source>
        <dbReference type="ARBA" id="ARBA00022763"/>
    </source>
</evidence>
<accession>A0A1X7U3Z1</accession>
<organism evidence="9">
    <name type="scientific">Amphimedon queenslandica</name>
    <name type="common">Sponge</name>
    <dbReference type="NCBI Taxonomy" id="400682"/>
    <lineage>
        <taxon>Eukaryota</taxon>
        <taxon>Metazoa</taxon>
        <taxon>Porifera</taxon>
        <taxon>Demospongiae</taxon>
        <taxon>Heteroscleromorpha</taxon>
        <taxon>Haplosclerida</taxon>
        <taxon>Niphatidae</taxon>
        <taxon>Amphimedon</taxon>
    </lineage>
</organism>
<evidence type="ECO:0000256" key="1">
    <source>
        <dbReference type="ARBA" id="ARBA00004123"/>
    </source>
</evidence>
<keyword evidence="7 8" id="KW-0539">Nucleus</keyword>
<gene>
    <name evidence="9" type="primary">100640296</name>
</gene>
<keyword evidence="3 8" id="KW-0227">DNA damage</keyword>
<dbReference type="InterPro" id="IPR009400">
    <property type="entry name" value="TFIIH_TTDA/Tfb5"/>
</dbReference>
<comment type="subcellular location">
    <subcellularLocation>
        <location evidence="1 8">Nucleus</location>
    </subcellularLocation>
</comment>
<reference evidence="10" key="1">
    <citation type="journal article" date="2010" name="Nature">
        <title>The Amphimedon queenslandica genome and the evolution of animal complexity.</title>
        <authorList>
            <person name="Srivastava M."/>
            <person name="Simakov O."/>
            <person name="Chapman J."/>
            <person name="Fahey B."/>
            <person name="Gauthier M.E."/>
            <person name="Mitros T."/>
            <person name="Richards G.S."/>
            <person name="Conaco C."/>
            <person name="Dacre M."/>
            <person name="Hellsten U."/>
            <person name="Larroux C."/>
            <person name="Putnam N.H."/>
            <person name="Stanke M."/>
            <person name="Adamska M."/>
            <person name="Darling A."/>
            <person name="Degnan S.M."/>
            <person name="Oakley T.H."/>
            <person name="Plachetzki D.C."/>
            <person name="Zhai Y."/>
            <person name="Adamski M."/>
            <person name="Calcino A."/>
            <person name="Cummins S.F."/>
            <person name="Goodstein D.M."/>
            <person name="Harris C."/>
            <person name="Jackson D.J."/>
            <person name="Leys S.P."/>
            <person name="Shu S."/>
            <person name="Woodcroft B.J."/>
            <person name="Vervoort M."/>
            <person name="Kosik K.S."/>
            <person name="Manning G."/>
            <person name="Degnan B.M."/>
            <person name="Rokhsar D.S."/>
        </authorList>
    </citation>
    <scope>NUCLEOTIDE SEQUENCE [LARGE SCALE GENOMIC DNA]</scope>
</reference>
<dbReference type="OrthoDB" id="354at2759"/>
<sequence>MVQVTKGVLLKCSDTAIKEFIRYLDEKQLLGKRFIIKDLDDHHLFISEGVANHLQGQLDDLMLRNSYSEFSTTD</sequence>
<comment type="similarity">
    <text evidence="2 8">Belongs to the TFB5 family.</text>
</comment>
<dbReference type="PANTHER" id="PTHR28580">
    <property type="entry name" value="GENERAL TRANSCRIPTION FACTOR IIH SUBUNIT 5"/>
    <property type="match status" value="1"/>
</dbReference>
<evidence type="ECO:0000256" key="2">
    <source>
        <dbReference type="ARBA" id="ARBA00007470"/>
    </source>
</evidence>
<keyword evidence="6 8" id="KW-0234">DNA repair</keyword>
<dbReference type="GO" id="GO:0006367">
    <property type="term" value="P:transcription initiation at RNA polymerase II promoter"/>
    <property type="evidence" value="ECO:0007669"/>
    <property type="project" value="UniProtKB-UniRule"/>
</dbReference>
<name>A0A1X7U3Z1_AMPQE</name>
<evidence type="ECO:0000256" key="5">
    <source>
        <dbReference type="ARBA" id="ARBA00023163"/>
    </source>
</evidence>
<proteinExistence type="inferred from homology"/>
<evidence type="ECO:0000313" key="10">
    <source>
        <dbReference type="Proteomes" id="UP000007879"/>
    </source>
</evidence>
<dbReference type="GO" id="GO:0000439">
    <property type="term" value="C:transcription factor TFIIH core complex"/>
    <property type="evidence" value="ECO:0007669"/>
    <property type="project" value="UniProtKB-UniRule"/>
</dbReference>
<dbReference type="EnsemblMetazoa" id="XM_011407781.2">
    <property type="protein sequence ID" value="XP_011406083.1"/>
    <property type="gene ID" value="LOC100640296"/>
</dbReference>
<dbReference type="AlphaFoldDB" id="A0A1X7U3Z1"/>
<comment type="subunit">
    <text evidence="8">Component of the 7-subunit TFIIH core complex.</text>
</comment>
<dbReference type="InterPro" id="IPR035935">
    <property type="entry name" value="TFB5-like_sf"/>
</dbReference>
<dbReference type="Proteomes" id="UP000007879">
    <property type="component" value="Unassembled WGS sequence"/>
</dbReference>
<dbReference type="Pfam" id="PF06331">
    <property type="entry name" value="Tfb5"/>
    <property type="match status" value="1"/>
</dbReference>
<dbReference type="STRING" id="400682.A0A1X7U3Z1"/>
<evidence type="ECO:0000256" key="8">
    <source>
        <dbReference type="RuleBase" id="RU368032"/>
    </source>
</evidence>
<keyword evidence="4 8" id="KW-0805">Transcription regulation</keyword>
<dbReference type="SMART" id="SM01395">
    <property type="entry name" value="Tbf5"/>
    <property type="match status" value="1"/>
</dbReference>
<keyword evidence="5 8" id="KW-0804">Transcription</keyword>
<dbReference type="EnsemblMetazoa" id="Aqu2.1.22480_001">
    <property type="protein sequence ID" value="Aqu2.1.22480_001"/>
    <property type="gene ID" value="Aqu2.1.22480"/>
</dbReference>
<protein>
    <recommendedName>
        <fullName evidence="8">General transcription and DNA repair factor IIH subunit TFB5</fullName>
    </recommendedName>
</protein>
<evidence type="ECO:0000256" key="4">
    <source>
        <dbReference type="ARBA" id="ARBA00023015"/>
    </source>
</evidence>
<dbReference type="eggNOG" id="KOG3451">
    <property type="taxonomic scope" value="Eukaryota"/>
</dbReference>
<dbReference type="GO" id="GO:0006294">
    <property type="term" value="P:nucleotide-excision repair, preincision complex assembly"/>
    <property type="evidence" value="ECO:0007669"/>
    <property type="project" value="TreeGrafter"/>
</dbReference>
<dbReference type="GO" id="GO:0005675">
    <property type="term" value="C:transcription factor TFIIH holo complex"/>
    <property type="evidence" value="ECO:0007669"/>
    <property type="project" value="TreeGrafter"/>
</dbReference>
<reference evidence="9" key="2">
    <citation type="submission" date="2017-05" db="UniProtKB">
        <authorList>
            <consortium name="EnsemblMetazoa"/>
        </authorList>
    </citation>
    <scope>IDENTIFICATION</scope>
</reference>
<evidence type="ECO:0000256" key="7">
    <source>
        <dbReference type="ARBA" id="ARBA00023242"/>
    </source>
</evidence>
<dbReference type="KEGG" id="aqu:100640296"/>